<dbReference type="Gene3D" id="2.180.10.10">
    <property type="entry name" value="RHS repeat-associated core"/>
    <property type="match status" value="1"/>
</dbReference>
<feature type="chain" id="PRO_5003230164" evidence="1">
    <location>
        <begin position="26"/>
        <end position="158"/>
    </location>
</feature>
<reference evidence="3" key="1">
    <citation type="submission" date="2010-12" db="EMBL/GenBank/DDBJ databases">
        <title>Complete sequence of plasmid 2 of Asticcacaulis excentricus CB 48.</title>
        <authorList>
            <consortium name="US DOE Joint Genome Institute"/>
            <person name="Lucas S."/>
            <person name="Copeland A."/>
            <person name="Lapidus A."/>
            <person name="Cheng J.-F."/>
            <person name="Bruce D."/>
            <person name="Goodwin L."/>
            <person name="Pitluck S."/>
            <person name="Teshima H."/>
            <person name="Davenport K."/>
            <person name="Detter J.C."/>
            <person name="Han C."/>
            <person name="Tapia R."/>
            <person name="Land M."/>
            <person name="Hauser L."/>
            <person name="Jeffries C."/>
            <person name="Kyrpides N."/>
            <person name="Ivanova N."/>
            <person name="Ovchinnikova G."/>
            <person name="Brun Y.V."/>
            <person name="Woyke T."/>
        </authorList>
    </citation>
    <scope>NUCLEOTIDE SEQUENCE [LARGE SCALE GENOMIC DNA]</scope>
    <source>
        <strain evidence="3">ATCC 15261 / DSM 4724 / KCTC 12464 / NCIMB 9791 / VKM B-1370 / CB 48</strain>
        <plasmid evidence="3">pASTEX02</plasmid>
    </source>
</reference>
<evidence type="ECO:0000313" key="2">
    <source>
        <dbReference type="EMBL" id="ADU15330.1"/>
    </source>
</evidence>
<dbReference type="Pfam" id="PF05593">
    <property type="entry name" value="RHS_repeat"/>
    <property type="match status" value="1"/>
</dbReference>
<keyword evidence="2" id="KW-0614">Plasmid</keyword>
<keyword evidence="1" id="KW-0732">Signal</keyword>
<feature type="signal peptide" evidence="1">
    <location>
        <begin position="1"/>
        <end position="25"/>
    </location>
</feature>
<name>E8RVQ8_ASTEC</name>
<evidence type="ECO:0000313" key="3">
    <source>
        <dbReference type="Proteomes" id="UP000001492"/>
    </source>
</evidence>
<dbReference type="HOGENOM" id="CLU_1458466_0_0_5"/>
<accession>E8RVQ8</accession>
<sequence length="158" mass="16714">MKNRHKYATIFAATVQLLVVSAASAQTYTYDDLGRLKIVTYSNGVKTGYSYDPADNRTKSQTALNGVLNFGSPPVCTNWTIAVGNVPPPPMGTNNVTISPPANSFVSHCTDPDGNSMTLTSPTNLSFPISRGQTIYVPYTVSDGQGGTGSATLTITFP</sequence>
<dbReference type="AlphaFoldDB" id="E8RVQ8"/>
<keyword evidence="3" id="KW-1185">Reference proteome</keyword>
<gene>
    <name evidence="2" type="ordered locus">Astex_3709</name>
</gene>
<dbReference type="EMBL" id="CP002398">
    <property type="protein sequence ID" value="ADU15330.1"/>
    <property type="molecule type" value="Genomic_DNA"/>
</dbReference>
<proteinExistence type="predicted"/>
<evidence type="ECO:0000256" key="1">
    <source>
        <dbReference type="SAM" id="SignalP"/>
    </source>
</evidence>
<organism evidence="2 3">
    <name type="scientific">Asticcacaulis excentricus (strain ATCC 15261 / DSM 4724 / KCTC 12464 / NCIMB 9791 / VKM B-1370 / CB 48)</name>
    <dbReference type="NCBI Taxonomy" id="573065"/>
    <lineage>
        <taxon>Bacteria</taxon>
        <taxon>Pseudomonadati</taxon>
        <taxon>Pseudomonadota</taxon>
        <taxon>Alphaproteobacteria</taxon>
        <taxon>Caulobacterales</taxon>
        <taxon>Caulobacteraceae</taxon>
        <taxon>Asticcacaulis</taxon>
    </lineage>
</organism>
<dbReference type="KEGG" id="aex:Astex_3709"/>
<dbReference type="Proteomes" id="UP000001492">
    <property type="component" value="Plasmid pASTEX02"/>
</dbReference>
<geneLocation type="plasmid" evidence="2 3">
    <name>pASTEX02</name>
</geneLocation>
<dbReference type="RefSeq" id="WP_013481143.1">
    <property type="nucleotide sequence ID" value="NC_014819.1"/>
</dbReference>
<dbReference type="InterPro" id="IPR031325">
    <property type="entry name" value="RHS_repeat"/>
</dbReference>
<protein>
    <submittedName>
        <fullName evidence="2">YD repeat-containing protein</fullName>
    </submittedName>
</protein>